<dbReference type="EMBL" id="JBFXLQ010000043">
    <property type="protein sequence ID" value="KAL2864217.1"/>
    <property type="molecule type" value="Genomic_DNA"/>
</dbReference>
<feature type="transmembrane region" description="Helical" evidence="1">
    <location>
        <begin position="17"/>
        <end position="35"/>
    </location>
</feature>
<reference evidence="2 3" key="1">
    <citation type="submission" date="2024-07" db="EMBL/GenBank/DDBJ databases">
        <title>Section-level genome sequencing and comparative genomics of Aspergillus sections Usti and Cavernicolus.</title>
        <authorList>
            <consortium name="Lawrence Berkeley National Laboratory"/>
            <person name="Nybo J.L."/>
            <person name="Vesth T.C."/>
            <person name="Theobald S."/>
            <person name="Frisvad J.C."/>
            <person name="Larsen T.O."/>
            <person name="Kjaerboelling I."/>
            <person name="Rothschild-Mancinelli K."/>
            <person name="Lyhne E.K."/>
            <person name="Kogle M.E."/>
            <person name="Barry K."/>
            <person name="Clum A."/>
            <person name="Na H."/>
            <person name="Ledsgaard L."/>
            <person name="Lin J."/>
            <person name="Lipzen A."/>
            <person name="Kuo A."/>
            <person name="Riley R."/>
            <person name="Mondo S."/>
            <person name="Labutti K."/>
            <person name="Haridas S."/>
            <person name="Pangalinan J."/>
            <person name="Salamov A.A."/>
            <person name="Simmons B.A."/>
            <person name="Magnuson J.K."/>
            <person name="Chen J."/>
            <person name="Drula E."/>
            <person name="Henrissat B."/>
            <person name="Wiebenga A."/>
            <person name="Lubbers R.J."/>
            <person name="Gomes A.C."/>
            <person name="Macurrencykelacurrency M.R."/>
            <person name="Stajich J."/>
            <person name="Grigoriev I.V."/>
            <person name="Mortensen U.H."/>
            <person name="De Vries R.P."/>
            <person name="Baker S.E."/>
            <person name="Andersen M.R."/>
        </authorList>
    </citation>
    <scope>NUCLEOTIDE SEQUENCE [LARGE SCALE GENOMIC DNA]</scope>
    <source>
        <strain evidence="2 3">CBS 449.75</strain>
    </source>
</reference>
<gene>
    <name evidence="2" type="ORF">BJX67DRAFT_228258</name>
</gene>
<accession>A0ABR4LI59</accession>
<keyword evidence="3" id="KW-1185">Reference proteome</keyword>
<keyword evidence="1" id="KW-0812">Transmembrane</keyword>
<evidence type="ECO:0000256" key="1">
    <source>
        <dbReference type="SAM" id="Phobius"/>
    </source>
</evidence>
<protein>
    <recommendedName>
        <fullName evidence="4">Secreted protein</fullName>
    </recommendedName>
</protein>
<proteinExistence type="predicted"/>
<evidence type="ECO:0000313" key="3">
    <source>
        <dbReference type="Proteomes" id="UP001610432"/>
    </source>
</evidence>
<dbReference type="Proteomes" id="UP001610432">
    <property type="component" value="Unassembled WGS sequence"/>
</dbReference>
<dbReference type="RefSeq" id="XP_070883196.1">
    <property type="nucleotide sequence ID" value="XM_071025869.1"/>
</dbReference>
<dbReference type="GeneID" id="98140941"/>
<comment type="caution">
    <text evidence="2">The sequence shown here is derived from an EMBL/GenBank/DDBJ whole genome shotgun (WGS) entry which is preliminary data.</text>
</comment>
<sequence>MSCTLVQRDCPRIYRNLSAYFCLFCVSFSALFQGAHRTVNNIGPEDCCLLNNLGPRFLVRRPLCHYFAVERRFSDNLRTR</sequence>
<keyword evidence="1" id="KW-1133">Transmembrane helix</keyword>
<name>A0ABR4LI59_9EURO</name>
<evidence type="ECO:0000313" key="2">
    <source>
        <dbReference type="EMBL" id="KAL2864217.1"/>
    </source>
</evidence>
<keyword evidence="1" id="KW-0472">Membrane</keyword>
<evidence type="ECO:0008006" key="4">
    <source>
        <dbReference type="Google" id="ProtNLM"/>
    </source>
</evidence>
<organism evidence="2 3">
    <name type="scientific">Aspergillus lucknowensis</name>
    <dbReference type="NCBI Taxonomy" id="176173"/>
    <lineage>
        <taxon>Eukaryota</taxon>
        <taxon>Fungi</taxon>
        <taxon>Dikarya</taxon>
        <taxon>Ascomycota</taxon>
        <taxon>Pezizomycotina</taxon>
        <taxon>Eurotiomycetes</taxon>
        <taxon>Eurotiomycetidae</taxon>
        <taxon>Eurotiales</taxon>
        <taxon>Aspergillaceae</taxon>
        <taxon>Aspergillus</taxon>
        <taxon>Aspergillus subgen. Nidulantes</taxon>
    </lineage>
</organism>